<accession>A0A511MWH9</accession>
<dbReference type="GO" id="GO:0009231">
    <property type="term" value="P:riboflavin biosynthetic process"/>
    <property type="evidence" value="ECO:0007669"/>
    <property type="project" value="UniProtKB-KW"/>
</dbReference>
<proteinExistence type="predicted"/>
<comment type="function">
    <text evidence="2">Catalyzes the dismutation of two molecules of 6,7-dimethyl-8-ribityllumazine, resulting in the formation of riboflavin and 5-amino-6-(D-ribitylamino)uracil.</text>
</comment>
<keyword evidence="8" id="KW-0677">Repeat</keyword>
<dbReference type="EMBL" id="BJXB01000002">
    <property type="protein sequence ID" value="GEM44929.1"/>
    <property type="molecule type" value="Genomic_DNA"/>
</dbReference>
<comment type="pathway">
    <text evidence="3">Cofactor biosynthesis; riboflavin biosynthesis; riboflavin from 2-hydroxy-3-oxobutyl phosphate and 5-amino-6-(D-ribitylamino)uracil: step 2/2.</text>
</comment>
<dbReference type="NCBIfam" id="NF006767">
    <property type="entry name" value="PRK09289.1"/>
    <property type="match status" value="1"/>
</dbReference>
<keyword evidence="7" id="KW-0808">Transferase</keyword>
<feature type="domain" description="Lumazine-binding" evidence="11">
    <location>
        <begin position="1"/>
        <end position="95"/>
    </location>
</feature>
<evidence type="ECO:0000313" key="13">
    <source>
        <dbReference type="Proteomes" id="UP000321306"/>
    </source>
</evidence>
<keyword evidence="6" id="KW-0686">Riboflavin biosynthesis</keyword>
<evidence type="ECO:0000256" key="6">
    <source>
        <dbReference type="ARBA" id="ARBA00022619"/>
    </source>
</evidence>
<dbReference type="InterPro" id="IPR001783">
    <property type="entry name" value="Lumazine-bd"/>
</dbReference>
<feature type="repeat" description="Lumazine-binding" evidence="10">
    <location>
        <begin position="1"/>
        <end position="95"/>
    </location>
</feature>
<sequence>MFTGIVEQTGTVTGADWFDGHLKITIQPQQMWSDLGLGESISCNGACLTVIRWDDRSFEVELSQESVNKTAPLWNPGDTVNLERAMPASGRFGGHVVTGHVDGVGEVLDVQVQPGAYIIKVRVPDSFARYLIPKGSITVNGVSLTVVDVGGPAGSSDDLNTNEFTLWIIPHTLEVTSLKGIKAGDLVNLEYDVLAKYLERLTLVGGAK</sequence>
<evidence type="ECO:0000256" key="8">
    <source>
        <dbReference type="ARBA" id="ARBA00022737"/>
    </source>
</evidence>
<dbReference type="Proteomes" id="UP000321306">
    <property type="component" value="Unassembled WGS sequence"/>
</dbReference>
<reference evidence="12 13" key="1">
    <citation type="submission" date="2019-07" db="EMBL/GenBank/DDBJ databases">
        <title>Whole genome shotgun sequence of Deinococcus cellulosilyticus NBRC 106333.</title>
        <authorList>
            <person name="Hosoyama A."/>
            <person name="Uohara A."/>
            <person name="Ohji S."/>
            <person name="Ichikawa N."/>
        </authorList>
    </citation>
    <scope>NUCLEOTIDE SEQUENCE [LARGE SCALE GENOMIC DNA]</scope>
    <source>
        <strain evidence="12 13">NBRC 106333</strain>
    </source>
</reference>
<comment type="catalytic activity">
    <reaction evidence="1">
        <text>2 6,7-dimethyl-8-(1-D-ribityl)lumazine + H(+) = 5-amino-6-(D-ribitylamino)uracil + riboflavin</text>
        <dbReference type="Rhea" id="RHEA:20772"/>
        <dbReference type="ChEBI" id="CHEBI:15378"/>
        <dbReference type="ChEBI" id="CHEBI:15934"/>
        <dbReference type="ChEBI" id="CHEBI:57986"/>
        <dbReference type="ChEBI" id="CHEBI:58201"/>
        <dbReference type="EC" id="2.5.1.9"/>
    </reaction>
</comment>
<dbReference type="PROSITE" id="PS51177">
    <property type="entry name" value="LUMAZINE_BIND"/>
    <property type="match status" value="2"/>
</dbReference>
<dbReference type="SUPFAM" id="SSF63380">
    <property type="entry name" value="Riboflavin synthase domain-like"/>
    <property type="match status" value="2"/>
</dbReference>
<dbReference type="PIRSF" id="PIRSF000498">
    <property type="entry name" value="Riboflavin_syn_A"/>
    <property type="match status" value="1"/>
</dbReference>
<dbReference type="FunFam" id="2.40.30.20:FF:000004">
    <property type="entry name" value="Riboflavin synthase, alpha subunit"/>
    <property type="match status" value="1"/>
</dbReference>
<protein>
    <recommendedName>
        <fullName evidence="5 9">Riboflavin synthase</fullName>
        <ecNumber evidence="4 9">2.5.1.9</ecNumber>
    </recommendedName>
</protein>
<dbReference type="CDD" id="cd00402">
    <property type="entry name" value="Riboflavin_synthase_like"/>
    <property type="match status" value="1"/>
</dbReference>
<keyword evidence="13" id="KW-1185">Reference proteome</keyword>
<evidence type="ECO:0000256" key="2">
    <source>
        <dbReference type="ARBA" id="ARBA00002803"/>
    </source>
</evidence>
<organism evidence="12 13">
    <name type="scientific">Deinococcus cellulosilyticus (strain DSM 18568 / NBRC 106333 / KACC 11606 / 5516J-15)</name>
    <dbReference type="NCBI Taxonomy" id="1223518"/>
    <lineage>
        <taxon>Bacteria</taxon>
        <taxon>Thermotogati</taxon>
        <taxon>Deinococcota</taxon>
        <taxon>Deinococci</taxon>
        <taxon>Deinococcales</taxon>
        <taxon>Deinococcaceae</taxon>
        <taxon>Deinococcus</taxon>
    </lineage>
</organism>
<dbReference type="OrthoDB" id="9788537at2"/>
<dbReference type="Gene3D" id="2.40.30.20">
    <property type="match status" value="2"/>
</dbReference>
<dbReference type="AlphaFoldDB" id="A0A511MWH9"/>
<feature type="repeat" description="Lumazine-binding" evidence="10">
    <location>
        <begin position="96"/>
        <end position="202"/>
    </location>
</feature>
<evidence type="ECO:0000256" key="9">
    <source>
        <dbReference type="NCBIfam" id="TIGR00187"/>
    </source>
</evidence>
<evidence type="ECO:0000256" key="10">
    <source>
        <dbReference type="PROSITE-ProRule" id="PRU00524"/>
    </source>
</evidence>
<dbReference type="Pfam" id="PF00677">
    <property type="entry name" value="Lum_binding"/>
    <property type="match status" value="2"/>
</dbReference>
<evidence type="ECO:0000313" key="12">
    <source>
        <dbReference type="EMBL" id="GEM44929.1"/>
    </source>
</evidence>
<dbReference type="RefSeq" id="WP_146882101.1">
    <property type="nucleotide sequence ID" value="NZ_BJXB01000002.1"/>
</dbReference>
<name>A0A511MWH9_DEIC1</name>
<evidence type="ECO:0000256" key="3">
    <source>
        <dbReference type="ARBA" id="ARBA00004887"/>
    </source>
</evidence>
<evidence type="ECO:0000256" key="7">
    <source>
        <dbReference type="ARBA" id="ARBA00022679"/>
    </source>
</evidence>
<dbReference type="PANTHER" id="PTHR21098:SF12">
    <property type="entry name" value="RIBOFLAVIN SYNTHASE"/>
    <property type="match status" value="1"/>
</dbReference>
<dbReference type="EC" id="2.5.1.9" evidence="4 9"/>
<dbReference type="GO" id="GO:0004746">
    <property type="term" value="F:riboflavin synthase activity"/>
    <property type="evidence" value="ECO:0007669"/>
    <property type="project" value="UniProtKB-UniRule"/>
</dbReference>
<dbReference type="InterPro" id="IPR023366">
    <property type="entry name" value="ATP_synth_asu-like_sf"/>
</dbReference>
<comment type="caution">
    <text evidence="12">The sequence shown here is derived from an EMBL/GenBank/DDBJ whole genome shotgun (WGS) entry which is preliminary data.</text>
</comment>
<evidence type="ECO:0000256" key="1">
    <source>
        <dbReference type="ARBA" id="ARBA00000968"/>
    </source>
</evidence>
<gene>
    <name evidence="12" type="ORF">DC3_05640</name>
</gene>
<dbReference type="PANTHER" id="PTHR21098">
    <property type="entry name" value="RIBOFLAVIN SYNTHASE ALPHA CHAIN"/>
    <property type="match status" value="1"/>
</dbReference>
<evidence type="ECO:0000259" key="11">
    <source>
        <dbReference type="PROSITE" id="PS51177"/>
    </source>
</evidence>
<evidence type="ECO:0000256" key="5">
    <source>
        <dbReference type="ARBA" id="ARBA00013950"/>
    </source>
</evidence>
<dbReference type="InterPro" id="IPR026017">
    <property type="entry name" value="Lumazine-bd_dom"/>
</dbReference>
<dbReference type="NCBIfam" id="TIGR00187">
    <property type="entry name" value="ribE"/>
    <property type="match status" value="1"/>
</dbReference>
<evidence type="ECO:0000256" key="4">
    <source>
        <dbReference type="ARBA" id="ARBA00012827"/>
    </source>
</evidence>
<feature type="domain" description="Lumazine-binding" evidence="11">
    <location>
        <begin position="96"/>
        <end position="202"/>
    </location>
</feature>
<dbReference type="InterPro" id="IPR017938">
    <property type="entry name" value="Riboflavin_synthase-like_b-brl"/>
</dbReference>